<evidence type="ECO:0000313" key="1">
    <source>
        <dbReference type="EMBL" id="KAF5724903.1"/>
    </source>
</evidence>
<protein>
    <submittedName>
        <fullName evidence="1">Uncharacterized protein</fullName>
    </submittedName>
</protein>
<dbReference type="OrthoDB" id="5106091at2759"/>
<dbReference type="EMBL" id="JAAOAN010000024">
    <property type="protein sequence ID" value="KAF5724903.1"/>
    <property type="molecule type" value="Genomic_DNA"/>
</dbReference>
<gene>
    <name evidence="1" type="ORF">FMUND_460</name>
</gene>
<feature type="non-terminal residue" evidence="1">
    <location>
        <position position="1"/>
    </location>
</feature>
<proteinExistence type="predicted"/>
<dbReference type="AlphaFoldDB" id="A0A8H6DPF2"/>
<evidence type="ECO:0000313" key="2">
    <source>
        <dbReference type="Proteomes" id="UP000544331"/>
    </source>
</evidence>
<comment type="caution">
    <text evidence="1">The sequence shown here is derived from an EMBL/GenBank/DDBJ whole genome shotgun (WGS) entry which is preliminary data.</text>
</comment>
<dbReference type="Proteomes" id="UP000544331">
    <property type="component" value="Unassembled WGS sequence"/>
</dbReference>
<organism evidence="1 2">
    <name type="scientific">Fusarium mundagurra</name>
    <dbReference type="NCBI Taxonomy" id="1567541"/>
    <lineage>
        <taxon>Eukaryota</taxon>
        <taxon>Fungi</taxon>
        <taxon>Dikarya</taxon>
        <taxon>Ascomycota</taxon>
        <taxon>Pezizomycotina</taxon>
        <taxon>Sordariomycetes</taxon>
        <taxon>Hypocreomycetidae</taxon>
        <taxon>Hypocreales</taxon>
        <taxon>Nectriaceae</taxon>
        <taxon>Fusarium</taxon>
        <taxon>Fusarium fujikuroi species complex</taxon>
    </lineage>
</organism>
<reference evidence="1 2" key="1">
    <citation type="submission" date="2020-05" db="EMBL/GenBank/DDBJ databases">
        <title>Identification and distribution of gene clusters putatively required for synthesis of sphingolipid metabolism inhibitors in phylogenetically diverse species of the filamentous fungus Fusarium.</title>
        <authorList>
            <person name="Kim H.-S."/>
            <person name="Busman M."/>
            <person name="Brown D.W."/>
            <person name="Divon H."/>
            <person name="Uhlig S."/>
            <person name="Proctor R.H."/>
        </authorList>
    </citation>
    <scope>NUCLEOTIDE SEQUENCE [LARGE SCALE GENOMIC DNA]</scope>
    <source>
        <strain evidence="1 2">NRRL 66235</strain>
    </source>
</reference>
<name>A0A8H6DPF2_9HYPO</name>
<feature type="non-terminal residue" evidence="1">
    <location>
        <position position="125"/>
    </location>
</feature>
<keyword evidence="2" id="KW-1185">Reference proteome</keyword>
<sequence length="125" mass="14102">HYHNELSYLQALVERIQAKRLRLDWIHAEQARLAERLEVVDGLCKADTESIVALEDEIAVCPLHGSHWEWIADKHQVLKKRAEAHAEAMTPSLEEYIAEARRIVDEEKAAAAAAKAEGLEPNTSN</sequence>
<accession>A0A8H6DPF2</accession>